<keyword evidence="2" id="KW-1185">Reference proteome</keyword>
<evidence type="ECO:0000313" key="2">
    <source>
        <dbReference type="Proteomes" id="UP000197007"/>
    </source>
</evidence>
<name>A0A1Z4BME1_9FLAO</name>
<proteinExistence type="predicted"/>
<protein>
    <submittedName>
        <fullName evidence="1">Uncharacterized protein</fullName>
    </submittedName>
</protein>
<evidence type="ECO:0000313" key="1">
    <source>
        <dbReference type="EMBL" id="ASF42464.1"/>
    </source>
</evidence>
<accession>A0A1Z4BME1</accession>
<sequence>MPNKNGKQNLKKISALSIKITLKRGAISPFYIKLLLNLKIRLTGTVLFVPLHRNEGGSSL</sequence>
<gene>
    <name evidence="1" type="ORF">CBG49_04910</name>
</gene>
<dbReference type="Proteomes" id="UP000197007">
    <property type="component" value="Chromosome"/>
</dbReference>
<organism evidence="1 2">
    <name type="scientific">Capnocytophaga endodontalis</name>
    <dbReference type="NCBI Taxonomy" id="2708117"/>
    <lineage>
        <taxon>Bacteria</taxon>
        <taxon>Pseudomonadati</taxon>
        <taxon>Bacteroidota</taxon>
        <taxon>Flavobacteriia</taxon>
        <taxon>Flavobacteriales</taxon>
        <taxon>Flavobacteriaceae</taxon>
        <taxon>Capnocytophaga</taxon>
    </lineage>
</organism>
<reference evidence="2" key="1">
    <citation type="submission" date="2017-06" db="EMBL/GenBank/DDBJ databases">
        <title>Complete genome sequence of Capnocytophaga sp. KCOM 1579 (=ChDC OS43) isolated from a human refractory periapical abscess lesion.</title>
        <authorList>
            <person name="Kook J.-K."/>
            <person name="Park S.-N."/>
            <person name="Lim Y.K."/>
            <person name="Roh H."/>
        </authorList>
    </citation>
    <scope>NUCLEOTIDE SEQUENCE [LARGE SCALE GENOMIC DNA]</scope>
    <source>
        <strain evidence="2">ChDC OS43</strain>
    </source>
</reference>
<dbReference type="AlphaFoldDB" id="A0A1Z4BME1"/>
<dbReference type="KEGG" id="capn:CBG49_04910"/>
<dbReference type="EMBL" id="CP022022">
    <property type="protein sequence ID" value="ASF42464.1"/>
    <property type="molecule type" value="Genomic_DNA"/>
</dbReference>